<dbReference type="InterPro" id="IPR052340">
    <property type="entry name" value="RNase_Y/CdgJ"/>
</dbReference>
<dbReference type="Gene3D" id="1.10.3210.10">
    <property type="entry name" value="Hypothetical protein af1432"/>
    <property type="match status" value="1"/>
</dbReference>
<organism evidence="3 4">
    <name type="scientific">Noviherbaspirillum humi</name>
    <dbReference type="NCBI Taxonomy" id="1688639"/>
    <lineage>
        <taxon>Bacteria</taxon>
        <taxon>Pseudomonadati</taxon>
        <taxon>Pseudomonadota</taxon>
        <taxon>Betaproteobacteria</taxon>
        <taxon>Burkholderiales</taxon>
        <taxon>Oxalobacteraceae</taxon>
        <taxon>Noviherbaspirillum</taxon>
    </lineage>
</organism>
<dbReference type="AlphaFoldDB" id="A0A239HN99"/>
<protein>
    <submittedName>
        <fullName evidence="3">HD-like signal output (HDOD) domain, no enzymatic activity</fullName>
    </submittedName>
</protein>
<dbReference type="RefSeq" id="WP_176442444.1">
    <property type="nucleotide sequence ID" value="NZ_FZOT01000007.1"/>
</dbReference>
<dbReference type="PANTHER" id="PTHR33525">
    <property type="match status" value="1"/>
</dbReference>
<reference evidence="3 4" key="1">
    <citation type="submission" date="2017-06" db="EMBL/GenBank/DDBJ databases">
        <authorList>
            <person name="Kim H.J."/>
            <person name="Triplett B.A."/>
        </authorList>
    </citation>
    <scope>NUCLEOTIDE SEQUENCE [LARGE SCALE GENOMIC DNA]</scope>
    <source>
        <strain evidence="3 4">U15</strain>
    </source>
</reference>
<evidence type="ECO:0000313" key="4">
    <source>
        <dbReference type="Proteomes" id="UP000198284"/>
    </source>
</evidence>
<dbReference type="Proteomes" id="UP000198284">
    <property type="component" value="Unassembled WGS sequence"/>
</dbReference>
<name>A0A239HN99_9BURK</name>
<evidence type="ECO:0000313" key="3">
    <source>
        <dbReference type="EMBL" id="SNS82837.1"/>
    </source>
</evidence>
<proteinExistence type="predicted"/>
<gene>
    <name evidence="3" type="ORF">SAMN06265795_10782</name>
</gene>
<feature type="domain" description="HDOD" evidence="2">
    <location>
        <begin position="101"/>
        <end position="290"/>
    </location>
</feature>
<accession>A0A239HN99</accession>
<feature type="region of interest" description="Disordered" evidence="1">
    <location>
        <begin position="14"/>
        <end position="44"/>
    </location>
</feature>
<dbReference type="EMBL" id="FZOT01000007">
    <property type="protein sequence ID" value="SNS82837.1"/>
    <property type="molecule type" value="Genomic_DNA"/>
</dbReference>
<keyword evidence="4" id="KW-1185">Reference proteome</keyword>
<evidence type="ECO:0000259" key="2">
    <source>
        <dbReference type="PROSITE" id="PS51833"/>
    </source>
</evidence>
<dbReference type="PANTHER" id="PTHR33525:SF6">
    <property type="entry name" value="HDOD DOMAIN-CONTAINING PROTEIN"/>
    <property type="match status" value="1"/>
</dbReference>
<feature type="compositionally biased region" description="Acidic residues" evidence="1">
    <location>
        <begin position="18"/>
        <end position="33"/>
    </location>
</feature>
<dbReference type="SUPFAM" id="SSF109604">
    <property type="entry name" value="HD-domain/PDEase-like"/>
    <property type="match status" value="1"/>
</dbReference>
<dbReference type="InterPro" id="IPR013976">
    <property type="entry name" value="HDOD"/>
</dbReference>
<sequence length="358" mass="39013">MIRLLSRLLPGHPLSMAEETDLPDDEAGSEEEAPATQTSSPGIEKLPSDAWLRIHRINAAFGNWLLTGHPYEGLFINPLEQRLVDAVAALANGSEPVAHRVRRLPGVIPQLLQSLRSDDFSGAELARKISHDPTLVAAVVRLANSSYYHLREPIASIQHAILVIGQDGLRQLITSVAFQPIIDLRSGYFTRMIAPRLWMQSERCALACRLLATEAEQDQFSAFLAGLILNVGLTVSLRLVDNLAQGDQDIGSEAFCQAIASHARRLSVRIGQEWKFPEEVIVAIREQGDGGGMSPLGRILACGDRLSKMLLLSQDNLLEPQDAAYFGALPPGEAACLEELRQLQLSLPGLQALSSSAR</sequence>
<dbReference type="Pfam" id="PF08668">
    <property type="entry name" value="HDOD"/>
    <property type="match status" value="1"/>
</dbReference>
<dbReference type="PROSITE" id="PS51833">
    <property type="entry name" value="HDOD"/>
    <property type="match status" value="1"/>
</dbReference>
<evidence type="ECO:0000256" key="1">
    <source>
        <dbReference type="SAM" id="MobiDB-lite"/>
    </source>
</evidence>